<dbReference type="RefSeq" id="WP_168150626.1">
    <property type="nucleotide sequence ID" value="NZ_JAAWVT010000001.1"/>
</dbReference>
<keyword evidence="3" id="KW-1185">Reference proteome</keyword>
<evidence type="ECO:0000313" key="2">
    <source>
        <dbReference type="EMBL" id="NKG19710.1"/>
    </source>
</evidence>
<sequence>MSKKKKPSTTAKSKAGHPARSAASAKIVSIDEFRARAAGDDLSPRFMKWLRINAPLLANEKTLPILQSYLELYSQEVGNQDFTIQQWPSMKSAILRYAAEVEDREFDHTLQIVMGYLLFLGDSGLWSGSDEQFDQAQELVLEILDAQSDQDFDEGIFEVPALTFDQKREALLALPLAKHLQTFLAWFGATRDITSTGILTRKDIEGAAAALGISAIGVNSAPSLVAPEAGEPVRVTSAKDLPRLHMFWDALIQVGIISLSAKRASVNDLFENDPQIDTDQQWMHLTKDMALAIYEGLIEVEFEDEDDEDLSEEEFEDHDVVGMWMSTLLLEAGMDEGYPADSLENALSTLEGSDQKDLLVARELLHTLAQEGLIETGAHYRIPPVLKKIIAHLIAEPSSLEVDYEDELDEDLGYLGSTS</sequence>
<protein>
    <recommendedName>
        <fullName evidence="4">DUF2398 family protein</fullName>
    </recommendedName>
</protein>
<gene>
    <name evidence="2" type="ORF">HED64_03165</name>
</gene>
<evidence type="ECO:0008006" key="4">
    <source>
        <dbReference type="Google" id="ProtNLM"/>
    </source>
</evidence>
<accession>A0ABX1G216</accession>
<reference evidence="2 3" key="1">
    <citation type="submission" date="2020-04" db="EMBL/GenBank/DDBJ databases">
        <title>Paeniglutamicibacter sp. ANT13_2, a novel actinomycete isolated from sediment in Antarctica.</title>
        <authorList>
            <person name="Sakdapetsiri C."/>
            <person name="Pinyakong O."/>
        </authorList>
    </citation>
    <scope>NUCLEOTIDE SEQUENCE [LARGE SCALE GENOMIC DNA]</scope>
    <source>
        <strain evidence="2 3">ANT13_2</strain>
    </source>
</reference>
<organism evidence="2 3">
    <name type="scientific">Paeniglutamicibacter terrestris</name>
    <dbReference type="NCBI Taxonomy" id="2723403"/>
    <lineage>
        <taxon>Bacteria</taxon>
        <taxon>Bacillati</taxon>
        <taxon>Actinomycetota</taxon>
        <taxon>Actinomycetes</taxon>
        <taxon>Micrococcales</taxon>
        <taxon>Micrococcaceae</taxon>
        <taxon>Paeniglutamicibacter</taxon>
    </lineage>
</organism>
<proteinExistence type="predicted"/>
<dbReference type="Proteomes" id="UP000746595">
    <property type="component" value="Unassembled WGS sequence"/>
</dbReference>
<name>A0ABX1G216_9MICC</name>
<evidence type="ECO:0000313" key="3">
    <source>
        <dbReference type="Proteomes" id="UP000746595"/>
    </source>
</evidence>
<comment type="caution">
    <text evidence="2">The sequence shown here is derived from an EMBL/GenBank/DDBJ whole genome shotgun (WGS) entry which is preliminary data.</text>
</comment>
<dbReference type="EMBL" id="JAAWVT010000001">
    <property type="protein sequence ID" value="NKG19710.1"/>
    <property type="molecule type" value="Genomic_DNA"/>
</dbReference>
<evidence type="ECO:0000256" key="1">
    <source>
        <dbReference type="SAM" id="MobiDB-lite"/>
    </source>
</evidence>
<feature type="region of interest" description="Disordered" evidence="1">
    <location>
        <begin position="1"/>
        <end position="23"/>
    </location>
</feature>